<proteinExistence type="predicted"/>
<keyword evidence="3" id="KW-1185">Reference proteome</keyword>
<keyword evidence="1" id="KW-0472">Membrane</keyword>
<feature type="transmembrane region" description="Helical" evidence="1">
    <location>
        <begin position="111"/>
        <end position="129"/>
    </location>
</feature>
<accession>A0A8J8SEB4</accession>
<dbReference type="InterPro" id="IPR012349">
    <property type="entry name" value="Split_barrel_FMN-bd"/>
</dbReference>
<dbReference type="Proteomes" id="UP000677305">
    <property type="component" value="Chromosome"/>
</dbReference>
<name>A0A8J8SEB4_9FIRM</name>
<keyword evidence="1" id="KW-1133">Transmembrane helix</keyword>
<feature type="transmembrane region" description="Helical" evidence="1">
    <location>
        <begin position="164"/>
        <end position="180"/>
    </location>
</feature>
<dbReference type="InterPro" id="IPR045708">
    <property type="entry name" value="DUF6064"/>
</dbReference>
<dbReference type="SUPFAM" id="SSF50475">
    <property type="entry name" value="FMN-binding split barrel"/>
    <property type="match status" value="1"/>
</dbReference>
<feature type="transmembrane region" description="Helical" evidence="1">
    <location>
        <begin position="192"/>
        <end position="209"/>
    </location>
</feature>
<dbReference type="Pfam" id="PF19540">
    <property type="entry name" value="DUF6064"/>
    <property type="match status" value="1"/>
</dbReference>
<evidence type="ECO:0000256" key="1">
    <source>
        <dbReference type="SAM" id="Phobius"/>
    </source>
</evidence>
<dbReference type="PANTHER" id="PTHR40660:SF1">
    <property type="entry name" value="5'-PHOSPHATE OXIDASE PUTATIVE DOMAIN-CONTAINING PROTEIN-RELATED"/>
    <property type="match status" value="1"/>
</dbReference>
<dbReference type="RefSeq" id="WP_212691408.1">
    <property type="nucleotide sequence ID" value="NZ_CP058561.1"/>
</dbReference>
<organism evidence="2 3">
    <name type="scientific">Vallitalea guaymasensis</name>
    <dbReference type="NCBI Taxonomy" id="1185412"/>
    <lineage>
        <taxon>Bacteria</taxon>
        <taxon>Bacillati</taxon>
        <taxon>Bacillota</taxon>
        <taxon>Clostridia</taxon>
        <taxon>Lachnospirales</taxon>
        <taxon>Vallitaleaceae</taxon>
        <taxon>Vallitalea</taxon>
    </lineage>
</organism>
<keyword evidence="1" id="KW-0812">Transmembrane</keyword>
<dbReference type="EMBL" id="CP058561">
    <property type="protein sequence ID" value="QUH31361.1"/>
    <property type="molecule type" value="Genomic_DNA"/>
</dbReference>
<dbReference type="AlphaFoldDB" id="A0A8J8SEB4"/>
<dbReference type="KEGG" id="vgu:HYG85_21505"/>
<dbReference type="Gene3D" id="2.30.110.10">
    <property type="entry name" value="Electron Transport, Fmn-binding Protein, Chain A"/>
    <property type="match status" value="1"/>
</dbReference>
<reference evidence="2 3" key="1">
    <citation type="submission" date="2020-07" db="EMBL/GenBank/DDBJ databases">
        <title>Vallitalea guaymasensis genome.</title>
        <authorList>
            <person name="Postec A."/>
        </authorList>
    </citation>
    <scope>NUCLEOTIDE SEQUENCE [LARGE SCALE GENOMIC DNA]</scope>
    <source>
        <strain evidence="2 3">Ra1766G1</strain>
    </source>
</reference>
<evidence type="ECO:0000313" key="3">
    <source>
        <dbReference type="Proteomes" id="UP000677305"/>
    </source>
</evidence>
<dbReference type="PANTHER" id="PTHR40660">
    <property type="entry name" value="5'-PHOSPHATE OXIDASE PUTATIVE DOMAIN-CONTAINING PROTEIN-RELATED"/>
    <property type="match status" value="1"/>
</dbReference>
<gene>
    <name evidence="2" type="ORF">HYG85_21505</name>
</gene>
<evidence type="ECO:0000313" key="2">
    <source>
        <dbReference type="EMBL" id="QUH31361.1"/>
    </source>
</evidence>
<feature type="transmembrane region" description="Helical" evidence="1">
    <location>
        <begin position="50"/>
        <end position="66"/>
    </location>
</feature>
<sequence length="350" mass="40222">MLSKIEWWEVIATYNESIFPLQWIGLLVMVCITGYLMFEKGKKANIIIKATLLTINVFIGIRFFFLSEGFPLPLRISQGILFLSIALLIGLDIKNNKLQFQFPKKGWKRAFFVIGIIMMMIYPFVGGILGKEMRYWIMPGTLPCPTTAYTLLLFITAKRRNNKLLFFLLLVWAVPFPPLVQIPKYHVYEDGIMFILGLIGLVFFIKDIITKKGNSETWENNINLKLHKEIFEIKKDTVLATASNEGIVNIVPIHSKHLIAIDKILISDQFMDKTKRNVMNNPYVTLSIMDNEKIYKLGGKCIYKTSGFLYAMAVRGAKKYAKNNATNKNIKINCKGIILMKVNKFRIENI</sequence>
<feature type="transmembrane region" description="Helical" evidence="1">
    <location>
        <begin position="135"/>
        <end position="157"/>
    </location>
</feature>
<feature type="transmembrane region" description="Helical" evidence="1">
    <location>
        <begin position="20"/>
        <end position="38"/>
    </location>
</feature>
<feature type="transmembrane region" description="Helical" evidence="1">
    <location>
        <begin position="72"/>
        <end position="91"/>
    </location>
</feature>
<protein>
    <submittedName>
        <fullName evidence="2">Pyridoxamine 5'-phosphate oxidase family protein</fullName>
    </submittedName>
</protein>